<organism evidence="1 2">
    <name type="scientific">Neofusicoccum parvum</name>
    <dbReference type="NCBI Taxonomy" id="310453"/>
    <lineage>
        <taxon>Eukaryota</taxon>
        <taxon>Fungi</taxon>
        <taxon>Dikarya</taxon>
        <taxon>Ascomycota</taxon>
        <taxon>Pezizomycotina</taxon>
        <taxon>Dothideomycetes</taxon>
        <taxon>Dothideomycetes incertae sedis</taxon>
        <taxon>Botryosphaeriales</taxon>
        <taxon>Botryosphaeriaceae</taxon>
        <taxon>Neofusicoccum</taxon>
    </lineage>
</organism>
<gene>
    <name evidence="1" type="primary">g2601</name>
    <name evidence="1" type="ORF">NpPPO83_00002601</name>
</gene>
<keyword evidence="2" id="KW-1185">Reference proteome</keyword>
<proteinExistence type="predicted"/>
<accession>A0ACB5SG65</accession>
<evidence type="ECO:0000313" key="2">
    <source>
        <dbReference type="Proteomes" id="UP001165186"/>
    </source>
</evidence>
<reference evidence="1" key="1">
    <citation type="submission" date="2024-09" db="EMBL/GenBank/DDBJ databases">
        <title>Draft Genome Sequences of Neofusicoccum parvum.</title>
        <authorList>
            <person name="Ashida A."/>
            <person name="Camagna M."/>
            <person name="Tanaka A."/>
            <person name="Takemoto D."/>
        </authorList>
    </citation>
    <scope>NUCLEOTIDE SEQUENCE</scope>
    <source>
        <strain evidence="1">PPO83</strain>
    </source>
</reference>
<comment type="caution">
    <text evidence="1">The sequence shown here is derived from an EMBL/GenBank/DDBJ whole genome shotgun (WGS) entry which is preliminary data.</text>
</comment>
<protein>
    <submittedName>
        <fullName evidence="1">Uncharacterized protein</fullName>
    </submittedName>
</protein>
<dbReference type="Proteomes" id="UP001165186">
    <property type="component" value="Unassembled WGS sequence"/>
</dbReference>
<dbReference type="EMBL" id="BSXG01000088">
    <property type="protein sequence ID" value="GME39471.1"/>
    <property type="molecule type" value="Genomic_DNA"/>
</dbReference>
<evidence type="ECO:0000313" key="1">
    <source>
        <dbReference type="EMBL" id="GME39471.1"/>
    </source>
</evidence>
<name>A0ACB5SG65_9PEZI</name>
<sequence>MSTSSYESPFYIHPEDVQLLESSQPFQVLRSYLAVNATNDLCHEHACCSPEAQAEWQLHRDILHALIMPVVQLFHRASRLAEAALCSCKPEDLEMAFTGDARSGFLWLQCFLADEEAWCQSIGCPACIVTSTLSTEQHLRIAFTALNLANESTSASSPEQSLPSLPFFASALRSAIETDPFWDSYPGASSAFEASAQKLTAHIRALMEQCGEIEALVSDYDATPTDSQTSSQLVKFQQRAQPVRAPAGFLRIGAESKCPALKTSRLARRQQRMRQEEQMLLQKLVAQCWGQVALASAVPGARDRAHIKALMRGSGNVNGFFLGNGSASTFGEKRRRSLTCP</sequence>